<keyword evidence="1" id="KW-0802">TPR repeat</keyword>
<dbReference type="SUPFAM" id="SSF81901">
    <property type="entry name" value="HCP-like"/>
    <property type="match status" value="1"/>
</dbReference>
<dbReference type="Proteomes" id="UP000541444">
    <property type="component" value="Unassembled WGS sequence"/>
</dbReference>
<comment type="caution">
    <text evidence="3">The sequence shown here is derived from an EMBL/GenBank/DDBJ whole genome shotgun (WGS) entry which is preliminary data.</text>
</comment>
<dbReference type="SMART" id="SM00028">
    <property type="entry name" value="TPR"/>
    <property type="match status" value="6"/>
</dbReference>
<feature type="region of interest" description="Disordered" evidence="2">
    <location>
        <begin position="625"/>
        <end position="645"/>
    </location>
</feature>
<dbReference type="InterPro" id="IPR019734">
    <property type="entry name" value="TPR_rpt"/>
</dbReference>
<dbReference type="FunFam" id="1.25.40.10:FF:000961">
    <property type="entry name" value="Protein TONSOKU"/>
    <property type="match status" value="1"/>
</dbReference>
<reference evidence="3 4" key="1">
    <citation type="journal article" date="2020" name="IScience">
        <title>Genome Sequencing of the Endangered Kingdonia uniflora (Circaeasteraceae, Ranunculales) Reveals Potential Mechanisms of Evolutionary Specialization.</title>
        <authorList>
            <person name="Sun Y."/>
            <person name="Deng T."/>
            <person name="Zhang A."/>
            <person name="Moore M.J."/>
            <person name="Landis J.B."/>
            <person name="Lin N."/>
            <person name="Zhang H."/>
            <person name="Zhang X."/>
            <person name="Huang J."/>
            <person name="Zhang X."/>
            <person name="Sun H."/>
            <person name="Wang H."/>
        </authorList>
    </citation>
    <scope>NUCLEOTIDE SEQUENCE [LARGE SCALE GENOMIC DNA]</scope>
    <source>
        <strain evidence="3">TB1705</strain>
        <tissue evidence="3">Leaf</tissue>
    </source>
</reference>
<feature type="compositionally biased region" description="Polar residues" evidence="2">
    <location>
        <begin position="630"/>
        <end position="645"/>
    </location>
</feature>
<evidence type="ECO:0000256" key="2">
    <source>
        <dbReference type="SAM" id="MobiDB-lite"/>
    </source>
</evidence>
<dbReference type="GO" id="GO:0040029">
    <property type="term" value="P:epigenetic regulation of gene expression"/>
    <property type="evidence" value="ECO:0007669"/>
    <property type="project" value="InterPro"/>
</dbReference>
<evidence type="ECO:0008006" key="5">
    <source>
        <dbReference type="Google" id="ProtNLM"/>
    </source>
</evidence>
<dbReference type="GO" id="GO:0005634">
    <property type="term" value="C:nucleus"/>
    <property type="evidence" value="ECO:0007669"/>
    <property type="project" value="InterPro"/>
</dbReference>
<dbReference type="OrthoDB" id="626167at2759"/>
<dbReference type="EMBL" id="JACGCM010001448">
    <property type="protein sequence ID" value="KAF6154889.1"/>
    <property type="molecule type" value="Genomic_DNA"/>
</dbReference>
<gene>
    <name evidence="3" type="ORF">GIB67_018326</name>
</gene>
<dbReference type="Pfam" id="PF13424">
    <property type="entry name" value="TPR_12"/>
    <property type="match status" value="1"/>
</dbReference>
<evidence type="ECO:0000256" key="1">
    <source>
        <dbReference type="PROSITE-ProRule" id="PRU00339"/>
    </source>
</evidence>
<dbReference type="PANTHER" id="PTHR47684">
    <property type="entry name" value="PROTEIN TONSOKU"/>
    <property type="match status" value="1"/>
</dbReference>
<dbReference type="SUPFAM" id="SSF48452">
    <property type="entry name" value="TPR-like"/>
    <property type="match status" value="2"/>
</dbReference>
<dbReference type="Pfam" id="PF13181">
    <property type="entry name" value="TPR_8"/>
    <property type="match status" value="2"/>
</dbReference>
<dbReference type="InterPro" id="IPR011990">
    <property type="entry name" value="TPR-like_helical_dom_sf"/>
</dbReference>
<dbReference type="PANTHER" id="PTHR47684:SF1">
    <property type="entry name" value="PROTEIN TONSOKU"/>
    <property type="match status" value="1"/>
</dbReference>
<dbReference type="PROSITE" id="PS50005">
    <property type="entry name" value="TPR"/>
    <property type="match status" value="1"/>
</dbReference>
<name>A0A7J7MJ04_9MAGN</name>
<dbReference type="AlphaFoldDB" id="A0A7J7MJ04"/>
<keyword evidence="4" id="KW-1185">Reference proteome</keyword>
<feature type="compositionally biased region" description="Basic and acidic residues" evidence="2">
    <location>
        <begin position="10"/>
        <end position="24"/>
    </location>
</feature>
<feature type="region of interest" description="Disordered" evidence="2">
    <location>
        <begin position="1"/>
        <end position="24"/>
    </location>
</feature>
<feature type="repeat" description="TPR" evidence="1">
    <location>
        <begin position="294"/>
        <end position="327"/>
    </location>
</feature>
<dbReference type="Pfam" id="PF13176">
    <property type="entry name" value="TPR_7"/>
    <property type="match status" value="1"/>
</dbReference>
<evidence type="ECO:0000313" key="3">
    <source>
        <dbReference type="EMBL" id="KAF6154889.1"/>
    </source>
</evidence>
<sequence length="850" mass="96745">MTGGDQGIEDELHMNGEDQTTRGDQAEVVEVARDSNILTPSTEALPKNVEPQLSSAKRAYRQASTIGNRQEEARWANMIGDIFKNRGEYVEALKWLRIDYEISIKFLPEKQLLPTCQSLGEVYLRLQEFKEALIYQKKHLELAKDTDDLIEQQRASTQLGRSYHEMFLKSEDDHYAVRNAKKYFRLSMKLACSLKEKALSNKLYNFLKEFIDAHNNLGMLEMDLDNLEEAERILLQGLKICDEEEVIEDDDGRSRLHHNLGSVYMELRMWNKARDHIEKDIIICKKIGHRQGEAKGYINLGELHYRVQKYDEALLCYQKALDIARSIEDEDVLVDNIDQNIETVKEAVKVMDDLRKEEQTLKKLARTTTMARGSSRERKCLLQQSASLDSLIEKSSIIFAWLKHLEFAKRKKRVASELGDKEKLSDSYLSIGESYHKLRNFIKARKWYTKSLNTYKSIGNLEGQALAKVNIGDILDSEGDWTAYSALNSYNTLCRIAVEAKLHSVQISALDNMHYSHMIRFDNVEEARSLQLTIKDLKSSRNTEIEAHNLAKECCSETETEGDGDFSDNNFEGCSLPNISESASTMPKPLNNFEDVEDDVPLSSFLCSNKRFSKAKISQLEKPNLPAELSETSPKGLTNSMDSQHQLVGRKRVRVILSDDETDEVKILGDRIRKCPSEDVATSSEFMKSDLPTSFPNEYQSVSHYVASKDIHTSSTPLNLEESACSYKSRSSKINAKNGDNFRSSSLGEVANVSNMAASGSRNFGDHVSDNLLQTQKSGSFNLHTLDDEHGHFIPFKVDDNIILVDARCFKVGNRPSMEYLKVEVACLYYLQLSEEKRSRGDLSSTFIRF</sequence>
<dbReference type="InterPro" id="IPR044227">
    <property type="entry name" value="TONSOKU"/>
</dbReference>
<protein>
    <recommendedName>
        <fullName evidence="5">TONSOKU</fullName>
    </recommendedName>
</protein>
<dbReference type="Gene3D" id="1.25.40.10">
    <property type="entry name" value="Tetratricopeptide repeat domain"/>
    <property type="match status" value="3"/>
</dbReference>
<proteinExistence type="predicted"/>
<dbReference type="GO" id="GO:0072423">
    <property type="term" value="P:response to DNA damage checkpoint signaling"/>
    <property type="evidence" value="ECO:0007669"/>
    <property type="project" value="InterPro"/>
</dbReference>
<organism evidence="3 4">
    <name type="scientific">Kingdonia uniflora</name>
    <dbReference type="NCBI Taxonomy" id="39325"/>
    <lineage>
        <taxon>Eukaryota</taxon>
        <taxon>Viridiplantae</taxon>
        <taxon>Streptophyta</taxon>
        <taxon>Embryophyta</taxon>
        <taxon>Tracheophyta</taxon>
        <taxon>Spermatophyta</taxon>
        <taxon>Magnoliopsida</taxon>
        <taxon>Ranunculales</taxon>
        <taxon>Circaeasteraceae</taxon>
        <taxon>Kingdonia</taxon>
    </lineage>
</organism>
<accession>A0A7J7MJ04</accession>
<dbReference type="GO" id="GO:0009933">
    <property type="term" value="P:meristem structural organization"/>
    <property type="evidence" value="ECO:0007669"/>
    <property type="project" value="InterPro"/>
</dbReference>
<dbReference type="PROSITE" id="PS50293">
    <property type="entry name" value="TPR_REGION"/>
    <property type="match status" value="1"/>
</dbReference>
<evidence type="ECO:0000313" key="4">
    <source>
        <dbReference type="Proteomes" id="UP000541444"/>
    </source>
</evidence>